<gene>
    <name evidence="2" type="ORF">DR116_0024890</name>
</gene>
<dbReference type="RefSeq" id="WP_113303015.1">
    <property type="nucleotide sequence ID" value="NZ_QNGD03000014.1"/>
</dbReference>
<reference evidence="2 3" key="1">
    <citation type="submission" date="2019-01" db="EMBL/GenBank/DDBJ databases">
        <title>Draft genome sequence of heavy metal resistant Bacillus cereus NWUAB01.</title>
        <authorList>
            <person name="Babalola O."/>
            <person name="Aremu B.R."/>
            <person name="Ayangbenro A.S."/>
        </authorList>
    </citation>
    <scope>NUCLEOTIDE SEQUENCE [LARGE SCALE GENOMIC DNA]</scope>
    <source>
        <strain evidence="2 3">NWUAB01</strain>
    </source>
</reference>
<organism evidence="2 3">
    <name type="scientific">Bacillus cereus</name>
    <dbReference type="NCBI Taxonomy" id="1396"/>
    <lineage>
        <taxon>Bacteria</taxon>
        <taxon>Bacillati</taxon>
        <taxon>Bacillota</taxon>
        <taxon>Bacilli</taxon>
        <taxon>Bacillales</taxon>
        <taxon>Bacillaceae</taxon>
        <taxon>Bacillus</taxon>
        <taxon>Bacillus cereus group</taxon>
    </lineage>
</organism>
<proteinExistence type="predicted"/>
<keyword evidence="1" id="KW-0472">Membrane</keyword>
<evidence type="ECO:0000256" key="1">
    <source>
        <dbReference type="SAM" id="Phobius"/>
    </source>
</evidence>
<dbReference type="AlphaFoldDB" id="A0A9X8IW82"/>
<evidence type="ECO:0000313" key="3">
    <source>
        <dbReference type="Proteomes" id="UP000253597"/>
    </source>
</evidence>
<feature type="transmembrane region" description="Helical" evidence="1">
    <location>
        <begin position="43"/>
        <end position="61"/>
    </location>
</feature>
<name>A0A9X8IW82_BACCE</name>
<protein>
    <submittedName>
        <fullName evidence="2">Uncharacterized protein</fullName>
    </submittedName>
</protein>
<evidence type="ECO:0000313" key="2">
    <source>
        <dbReference type="EMBL" id="RWQ71097.1"/>
    </source>
</evidence>
<comment type="caution">
    <text evidence="2">The sequence shown here is derived from an EMBL/GenBank/DDBJ whole genome shotgun (WGS) entry which is preliminary data.</text>
</comment>
<sequence>MGYIISLLVSTIIAFILGVFFSEEVTKKINSFRFSWGKITSILVIYSTLTVMVIYALGYLPRKSYFLGTWLTKCGMSFYDLTLYIINHHQTYVELAAWIGLYHVLNANRKSMKQKLKISKWYGAKSFSLII</sequence>
<accession>A0A9X8IW82</accession>
<keyword evidence="1" id="KW-0812">Transmembrane</keyword>
<keyword evidence="1" id="KW-1133">Transmembrane helix</keyword>
<feature type="transmembrane region" description="Helical" evidence="1">
    <location>
        <begin position="6"/>
        <end position="22"/>
    </location>
</feature>
<dbReference type="EMBL" id="QNGD03000014">
    <property type="protein sequence ID" value="RWQ71097.1"/>
    <property type="molecule type" value="Genomic_DNA"/>
</dbReference>
<dbReference type="Proteomes" id="UP000253597">
    <property type="component" value="Unassembled WGS sequence"/>
</dbReference>
<feature type="transmembrane region" description="Helical" evidence="1">
    <location>
        <begin position="81"/>
        <end position="105"/>
    </location>
</feature>